<proteinExistence type="predicted"/>
<dbReference type="RefSeq" id="WP_258856672.1">
    <property type="nucleotide sequence ID" value="NZ_JANUGV010000002.1"/>
</dbReference>
<keyword evidence="2" id="KW-1185">Reference proteome</keyword>
<dbReference type="Proteomes" id="UP001205861">
    <property type="component" value="Unassembled WGS sequence"/>
</dbReference>
<evidence type="ECO:0008006" key="3">
    <source>
        <dbReference type="Google" id="ProtNLM"/>
    </source>
</evidence>
<sequence length="104" mass="11728">MTSQYQAVFVLPSQTSMRLGACGWEFSSENRVAPEVLKSLVEAMHLQEQPSTLGMEVYEGDGMKLTASVDDRGIEHLFFQLRQRSPHEIESVIRGRNVEVFAPD</sequence>
<gene>
    <name evidence="1" type="ORF">NX773_12720</name>
</gene>
<evidence type="ECO:0000313" key="2">
    <source>
        <dbReference type="Proteomes" id="UP001205861"/>
    </source>
</evidence>
<protein>
    <recommendedName>
        <fullName evidence="3">DUF1488 family protein</fullName>
    </recommendedName>
</protein>
<dbReference type="EMBL" id="JANUGV010000002">
    <property type="protein sequence ID" value="MCS0609028.1"/>
    <property type="molecule type" value="Genomic_DNA"/>
</dbReference>
<name>A0ABT2BKI5_9BURK</name>
<accession>A0ABT2BKI5</accession>
<organism evidence="1 2">
    <name type="scientific">Massilia solisilvae</name>
    <dbReference type="NCBI Taxonomy" id="1811225"/>
    <lineage>
        <taxon>Bacteria</taxon>
        <taxon>Pseudomonadati</taxon>
        <taxon>Pseudomonadota</taxon>
        <taxon>Betaproteobacteria</taxon>
        <taxon>Burkholderiales</taxon>
        <taxon>Oxalobacteraceae</taxon>
        <taxon>Telluria group</taxon>
        <taxon>Massilia</taxon>
    </lineage>
</organism>
<comment type="caution">
    <text evidence="1">The sequence shown here is derived from an EMBL/GenBank/DDBJ whole genome shotgun (WGS) entry which is preliminary data.</text>
</comment>
<reference evidence="1 2" key="1">
    <citation type="submission" date="2022-08" db="EMBL/GenBank/DDBJ databases">
        <title>Reclassification of Massilia species as members of the genera Telluria, Duganella, Pseudoduganella, Mokoshia gen. nov. and Zemynaea gen. nov. using orthogonal and non-orthogonal genome-based approaches.</title>
        <authorList>
            <person name="Bowman J.P."/>
        </authorList>
    </citation>
    <scope>NUCLEOTIDE SEQUENCE [LARGE SCALE GENOMIC DNA]</scope>
    <source>
        <strain evidence="1 2">JCM 31607</strain>
    </source>
</reference>
<evidence type="ECO:0000313" key="1">
    <source>
        <dbReference type="EMBL" id="MCS0609028.1"/>
    </source>
</evidence>